<dbReference type="EC" id="2.6.1.1" evidence="4"/>
<dbReference type="GO" id="GO:0030170">
    <property type="term" value="F:pyridoxal phosphate binding"/>
    <property type="evidence" value="ECO:0007669"/>
    <property type="project" value="InterPro"/>
</dbReference>
<evidence type="ECO:0000256" key="7">
    <source>
        <dbReference type="ARBA" id="ARBA00022898"/>
    </source>
</evidence>
<organism evidence="10 11">
    <name type="scientific">Altericroceibacterium indicum</name>
    <dbReference type="NCBI Taxonomy" id="374177"/>
    <lineage>
        <taxon>Bacteria</taxon>
        <taxon>Pseudomonadati</taxon>
        <taxon>Pseudomonadota</taxon>
        <taxon>Alphaproteobacteria</taxon>
        <taxon>Sphingomonadales</taxon>
        <taxon>Erythrobacteraceae</taxon>
        <taxon>Altericroceibacterium</taxon>
    </lineage>
</organism>
<comment type="subunit">
    <text evidence="3">Homodimer.</text>
</comment>
<keyword evidence="6 10" id="KW-0808">Transferase</keyword>
<feature type="domain" description="Aminotransferase class I/classII large" evidence="9">
    <location>
        <begin position="38"/>
        <end position="377"/>
    </location>
</feature>
<evidence type="ECO:0000256" key="4">
    <source>
        <dbReference type="ARBA" id="ARBA00012753"/>
    </source>
</evidence>
<comment type="similarity">
    <text evidence="2">Belongs to the class-I pyridoxal-phosphate-dependent aminotransferase family.</text>
</comment>
<dbReference type="OrthoDB" id="9763453at2"/>
<evidence type="ECO:0000313" key="10">
    <source>
        <dbReference type="EMBL" id="MXP25508.1"/>
    </source>
</evidence>
<comment type="catalytic activity">
    <reaction evidence="8">
        <text>L-aspartate + 2-oxoglutarate = oxaloacetate + L-glutamate</text>
        <dbReference type="Rhea" id="RHEA:21824"/>
        <dbReference type="ChEBI" id="CHEBI:16452"/>
        <dbReference type="ChEBI" id="CHEBI:16810"/>
        <dbReference type="ChEBI" id="CHEBI:29985"/>
        <dbReference type="ChEBI" id="CHEBI:29991"/>
        <dbReference type="EC" id="2.6.1.1"/>
    </reaction>
</comment>
<keyword evidence="11" id="KW-1185">Reference proteome</keyword>
<dbReference type="Gene3D" id="3.90.1150.10">
    <property type="entry name" value="Aspartate Aminotransferase, domain 1"/>
    <property type="match status" value="1"/>
</dbReference>
<evidence type="ECO:0000256" key="2">
    <source>
        <dbReference type="ARBA" id="ARBA00007441"/>
    </source>
</evidence>
<evidence type="ECO:0000256" key="6">
    <source>
        <dbReference type="ARBA" id="ARBA00022679"/>
    </source>
</evidence>
<accession>A0A845AEB2</accession>
<keyword evidence="5 10" id="KW-0032">Aminotransferase</keyword>
<dbReference type="InterPro" id="IPR015424">
    <property type="entry name" value="PyrdxlP-dep_Trfase"/>
</dbReference>
<reference evidence="10 11" key="1">
    <citation type="submission" date="2019-12" db="EMBL/GenBank/DDBJ databases">
        <title>Genomic-based taxomic classification of the family Erythrobacteraceae.</title>
        <authorList>
            <person name="Xu L."/>
        </authorList>
    </citation>
    <scope>NUCLEOTIDE SEQUENCE [LARGE SCALE GENOMIC DNA]</scope>
    <source>
        <strain evidence="10 11">DSM 18604</strain>
    </source>
</reference>
<dbReference type="InterPro" id="IPR050596">
    <property type="entry name" value="AspAT/PAT-like"/>
</dbReference>
<sequence length="402" mass="43689">MISPARRITEGTPKSFGMYEKALALEAQGVKLFHMEFGRPCQQTPELIKQAAIDALGAGHVHYSDLQGELIFREELAKKLNRYNKIPAVADDILVTNGLTHGSYAAIMASVNPGDEVILLEPYYPQHVGKIELAGGIVVRAPLDAENGFALNPDLIRPFITNRTKAIMLINPCNPTGRVYSSQELEGLAAIAIAHDLLVIADEVYEEIIFEGEHISIATLPGMAERTISLFAFTKAYAMDGWRLGYATGPQALLKAMLKITANDVTHVNPFVQYGGLAALRDGHDAMQAMLADDREKRDVAVAALNAMPGVNCIAPEGTIYVWADISGTHMQSTELATRILEEAHVVVEAGGFYGPSGDHFLRICFGSEPLERVKEAMVRMSRVLDSMAESDAQGQLTGEVL</sequence>
<name>A0A845AEB2_9SPHN</name>
<dbReference type="PANTHER" id="PTHR46383:SF1">
    <property type="entry name" value="ASPARTATE AMINOTRANSFERASE"/>
    <property type="match status" value="1"/>
</dbReference>
<keyword evidence="7" id="KW-0663">Pyridoxal phosphate</keyword>
<dbReference type="GO" id="GO:0004069">
    <property type="term" value="F:L-aspartate:2-oxoglutarate aminotransferase activity"/>
    <property type="evidence" value="ECO:0007669"/>
    <property type="project" value="UniProtKB-EC"/>
</dbReference>
<dbReference type="SUPFAM" id="SSF53383">
    <property type="entry name" value="PLP-dependent transferases"/>
    <property type="match status" value="1"/>
</dbReference>
<dbReference type="Proteomes" id="UP000460561">
    <property type="component" value="Unassembled WGS sequence"/>
</dbReference>
<protein>
    <recommendedName>
        <fullName evidence="4">aspartate transaminase</fullName>
        <ecNumber evidence="4">2.6.1.1</ecNumber>
    </recommendedName>
</protein>
<comment type="cofactor">
    <cofactor evidence="1">
        <name>pyridoxal 5'-phosphate</name>
        <dbReference type="ChEBI" id="CHEBI:597326"/>
    </cofactor>
</comment>
<dbReference type="PANTHER" id="PTHR46383">
    <property type="entry name" value="ASPARTATE AMINOTRANSFERASE"/>
    <property type="match status" value="1"/>
</dbReference>
<evidence type="ECO:0000256" key="8">
    <source>
        <dbReference type="ARBA" id="ARBA00049185"/>
    </source>
</evidence>
<dbReference type="AlphaFoldDB" id="A0A845AEB2"/>
<dbReference type="Pfam" id="PF00155">
    <property type="entry name" value="Aminotran_1_2"/>
    <property type="match status" value="1"/>
</dbReference>
<proteinExistence type="inferred from homology"/>
<evidence type="ECO:0000256" key="1">
    <source>
        <dbReference type="ARBA" id="ARBA00001933"/>
    </source>
</evidence>
<dbReference type="EMBL" id="WTYQ01000002">
    <property type="protein sequence ID" value="MXP25508.1"/>
    <property type="molecule type" value="Genomic_DNA"/>
</dbReference>
<dbReference type="RefSeq" id="WP_160738733.1">
    <property type="nucleotide sequence ID" value="NZ_WTYQ01000002.1"/>
</dbReference>
<gene>
    <name evidence="10" type="ORF">GRI39_05560</name>
</gene>
<dbReference type="CDD" id="cd00609">
    <property type="entry name" value="AAT_like"/>
    <property type="match status" value="1"/>
</dbReference>
<evidence type="ECO:0000313" key="11">
    <source>
        <dbReference type="Proteomes" id="UP000460561"/>
    </source>
</evidence>
<evidence type="ECO:0000259" key="9">
    <source>
        <dbReference type="Pfam" id="PF00155"/>
    </source>
</evidence>
<dbReference type="InterPro" id="IPR004839">
    <property type="entry name" value="Aminotransferase_I/II_large"/>
</dbReference>
<evidence type="ECO:0000256" key="3">
    <source>
        <dbReference type="ARBA" id="ARBA00011738"/>
    </source>
</evidence>
<dbReference type="GO" id="GO:0006520">
    <property type="term" value="P:amino acid metabolic process"/>
    <property type="evidence" value="ECO:0007669"/>
    <property type="project" value="InterPro"/>
</dbReference>
<dbReference type="FunFam" id="3.40.640.10:FF:000033">
    <property type="entry name" value="Aspartate aminotransferase"/>
    <property type="match status" value="1"/>
</dbReference>
<comment type="caution">
    <text evidence="10">The sequence shown here is derived from an EMBL/GenBank/DDBJ whole genome shotgun (WGS) entry which is preliminary data.</text>
</comment>
<dbReference type="InterPro" id="IPR015422">
    <property type="entry name" value="PyrdxlP-dep_Trfase_small"/>
</dbReference>
<dbReference type="Gene3D" id="3.40.640.10">
    <property type="entry name" value="Type I PLP-dependent aspartate aminotransferase-like (Major domain)"/>
    <property type="match status" value="1"/>
</dbReference>
<dbReference type="InterPro" id="IPR015421">
    <property type="entry name" value="PyrdxlP-dep_Trfase_major"/>
</dbReference>
<evidence type="ECO:0000256" key="5">
    <source>
        <dbReference type="ARBA" id="ARBA00022576"/>
    </source>
</evidence>